<feature type="transmembrane region" description="Helical" evidence="1">
    <location>
        <begin position="77"/>
        <end position="95"/>
    </location>
</feature>
<dbReference type="Pfam" id="PF18160">
    <property type="entry name" value="SLATT_5"/>
    <property type="match status" value="1"/>
</dbReference>
<sequence>MSKIIDYRDIDLKSEVIKKINSFNKTRNNRIEMSKRLNNYSDKWKFIFFFLNLEAVFFILLSLGGESLNIFFGQSNFALISGGFSIYVILLQYYISELNYRERALKSHSHQLEIEDQILKLKSILIDLKCNKENKNYEERKSYFLTIMENYQLILKNNENHESIDNIKRLSRDNEKIKVLDYTTDNILLSFNKIFIFIPILILVIIVW</sequence>
<proteinExistence type="predicted"/>
<accession>A0A385YRR2</accession>
<keyword evidence="1" id="KW-0472">Membrane</keyword>
<evidence type="ECO:0000313" key="3">
    <source>
        <dbReference type="EMBL" id="AYC28412.1"/>
    </source>
</evidence>
<dbReference type="OrthoDB" id="2233225at2"/>
<evidence type="ECO:0000259" key="2">
    <source>
        <dbReference type="Pfam" id="PF18160"/>
    </source>
</evidence>
<protein>
    <submittedName>
        <fullName evidence="3">SLATT domain-containing protein</fullName>
    </submittedName>
</protein>
<organism evidence="3 4">
    <name type="scientific">Paenisporosarcina cavernae</name>
    <dbReference type="NCBI Taxonomy" id="2320858"/>
    <lineage>
        <taxon>Bacteria</taxon>
        <taxon>Bacillati</taxon>
        <taxon>Bacillota</taxon>
        <taxon>Bacilli</taxon>
        <taxon>Bacillales</taxon>
        <taxon>Caryophanaceae</taxon>
        <taxon>Paenisporosarcina</taxon>
    </lineage>
</organism>
<gene>
    <name evidence="3" type="ORF">D3873_00450</name>
</gene>
<name>A0A385YRR2_9BACL</name>
<evidence type="ECO:0000256" key="1">
    <source>
        <dbReference type="SAM" id="Phobius"/>
    </source>
</evidence>
<dbReference type="AlphaFoldDB" id="A0A385YRR2"/>
<dbReference type="NCBIfam" id="NF033631">
    <property type="entry name" value="SLATT_5"/>
    <property type="match status" value="1"/>
</dbReference>
<keyword evidence="4" id="KW-1185">Reference proteome</keyword>
<feature type="domain" description="SMODS and SLOG-associating 2TM effector" evidence="2">
    <location>
        <begin position="18"/>
        <end position="207"/>
    </location>
</feature>
<feature type="transmembrane region" description="Helical" evidence="1">
    <location>
        <begin position="46"/>
        <end position="65"/>
    </location>
</feature>
<keyword evidence="1" id="KW-1133">Transmembrane helix</keyword>
<reference evidence="4" key="1">
    <citation type="submission" date="2018-09" db="EMBL/GenBank/DDBJ databases">
        <authorList>
            <person name="Zhu H."/>
        </authorList>
    </citation>
    <scope>NUCLEOTIDE SEQUENCE [LARGE SCALE GENOMIC DNA]</scope>
    <source>
        <strain evidence="4">K2R23-3</strain>
    </source>
</reference>
<dbReference type="RefSeq" id="WP_119882157.1">
    <property type="nucleotide sequence ID" value="NZ_CP032418.1"/>
</dbReference>
<dbReference type="EMBL" id="CP032418">
    <property type="protein sequence ID" value="AYC28412.1"/>
    <property type="molecule type" value="Genomic_DNA"/>
</dbReference>
<dbReference type="Proteomes" id="UP000265725">
    <property type="component" value="Chromosome"/>
</dbReference>
<feature type="transmembrane region" description="Helical" evidence="1">
    <location>
        <begin position="187"/>
        <end position="207"/>
    </location>
</feature>
<keyword evidence="1" id="KW-0812">Transmembrane</keyword>
<evidence type="ECO:0000313" key="4">
    <source>
        <dbReference type="Proteomes" id="UP000265725"/>
    </source>
</evidence>
<dbReference type="InterPro" id="IPR041115">
    <property type="entry name" value="SLATT_5"/>
</dbReference>
<dbReference type="KEGG" id="paek:D3873_00450"/>